<keyword evidence="4" id="KW-1003">Cell membrane</keyword>
<dbReference type="EMBL" id="AB767280">
    <property type="protein sequence ID" value="BAP34737.1"/>
    <property type="molecule type" value="Genomic_DNA"/>
</dbReference>
<dbReference type="GO" id="GO:0005524">
    <property type="term" value="F:ATP binding"/>
    <property type="evidence" value="ECO:0007669"/>
    <property type="project" value="UniProtKB-KW"/>
</dbReference>
<keyword evidence="6" id="KW-0067">ATP-binding</keyword>
<dbReference type="InterPro" id="IPR017871">
    <property type="entry name" value="ABC_transporter-like_CS"/>
</dbReference>
<keyword evidence="3" id="KW-0813">Transport</keyword>
<name>A0A077KT32_9ACTN</name>
<gene>
    <name evidence="12" type="primary">idnT2</name>
</gene>
<evidence type="ECO:0000313" key="12">
    <source>
        <dbReference type="EMBL" id="BAP34737.1"/>
    </source>
</evidence>
<dbReference type="EC" id="7.6.2.2" evidence="2"/>
<evidence type="ECO:0000256" key="4">
    <source>
        <dbReference type="ARBA" id="ARBA00022475"/>
    </source>
</evidence>
<dbReference type="InterPro" id="IPR050763">
    <property type="entry name" value="ABC_transporter_ATP-binding"/>
</dbReference>
<dbReference type="InterPro" id="IPR003439">
    <property type="entry name" value="ABC_transporter-like_ATP-bd"/>
</dbReference>
<dbReference type="GO" id="GO:0005886">
    <property type="term" value="C:plasma membrane"/>
    <property type="evidence" value="ECO:0007669"/>
    <property type="project" value="UniProtKB-SubCell"/>
</dbReference>
<keyword evidence="8" id="KW-0472">Membrane</keyword>
<comment type="similarity">
    <text evidence="10">Belongs to the ABC transporter superfamily. Drug exporter-1 (DrugE1) (TC 3.A.1.105) family.</text>
</comment>
<evidence type="ECO:0000256" key="7">
    <source>
        <dbReference type="ARBA" id="ARBA00022967"/>
    </source>
</evidence>
<evidence type="ECO:0000256" key="9">
    <source>
        <dbReference type="ARBA" id="ARBA00023251"/>
    </source>
</evidence>
<dbReference type="SMART" id="SM00382">
    <property type="entry name" value="AAA"/>
    <property type="match status" value="1"/>
</dbReference>
<sequence>MTGSYAIEVKGLRKSFGDTAVLESVDLQVERGTMLALLGPNGAGKTTTVRIITTLLRADGGTALVEGHDVIRDPKAVRRLIGLTGQSTAVDGLLTGEENLVMMAQLFGLGARGAKRRAAELLAQFNLEKAAKRPAKTYSGGMRRRLDLAVSLINKPPVLFLDEPTTGLDPTSRMAMWETIRELMADGTTVLLTTQYLEEADQLAHRVAVINGGRVVADGTAAELKGRIGSERVELTFAPGDLSMAHALFDGERMNENTISVPVNGAEDIRRLLNRAAETNTEVVGMALHQPTLDDVFRVLTSDTHPDSVAATTRGGVA</sequence>
<comment type="subcellular location">
    <subcellularLocation>
        <location evidence="1">Cell membrane</location>
        <topology evidence="1">Peripheral membrane protein</topology>
        <orientation evidence="1">Cytoplasmic side</orientation>
    </subcellularLocation>
</comment>
<dbReference type="NCBIfam" id="TIGR01188">
    <property type="entry name" value="drrA"/>
    <property type="match status" value="1"/>
</dbReference>
<dbReference type="GO" id="GO:0008559">
    <property type="term" value="F:ABC-type xenobiotic transporter activity"/>
    <property type="evidence" value="ECO:0007669"/>
    <property type="project" value="UniProtKB-EC"/>
</dbReference>
<evidence type="ECO:0000259" key="11">
    <source>
        <dbReference type="PROSITE" id="PS50893"/>
    </source>
</evidence>
<dbReference type="GO" id="GO:0016887">
    <property type="term" value="F:ATP hydrolysis activity"/>
    <property type="evidence" value="ECO:0007669"/>
    <property type="project" value="InterPro"/>
</dbReference>
<dbReference type="InterPro" id="IPR003593">
    <property type="entry name" value="AAA+_ATPase"/>
</dbReference>
<reference evidence="12" key="1">
    <citation type="journal article" date="2013" name="J. Antibiot.">
        <title>Identification of the incednine biosynthetic gene cluster: characterization of novel beta-glutamate-beta-decarboxylase IdnL3.</title>
        <authorList>
            <person name="Takaishi M."/>
            <person name="Kudo F."/>
            <person name="Eguchi T."/>
        </authorList>
    </citation>
    <scope>NUCLEOTIDE SEQUENCE</scope>
    <source>
        <strain evidence="12">ML694-90F3</strain>
    </source>
</reference>
<dbReference type="Pfam" id="PF00005">
    <property type="entry name" value="ABC_tran"/>
    <property type="match status" value="1"/>
</dbReference>
<keyword evidence="5" id="KW-0547">Nucleotide-binding</keyword>
<dbReference type="AlphaFoldDB" id="A0A077KT32"/>
<feature type="domain" description="ABC transporter" evidence="11">
    <location>
        <begin position="7"/>
        <end position="237"/>
    </location>
</feature>
<evidence type="ECO:0000256" key="3">
    <source>
        <dbReference type="ARBA" id="ARBA00022448"/>
    </source>
</evidence>
<dbReference type="PROSITE" id="PS00211">
    <property type="entry name" value="ABC_TRANSPORTER_1"/>
    <property type="match status" value="1"/>
</dbReference>
<evidence type="ECO:0000256" key="2">
    <source>
        <dbReference type="ARBA" id="ARBA00012191"/>
    </source>
</evidence>
<dbReference type="PANTHER" id="PTHR42711">
    <property type="entry name" value="ABC TRANSPORTER ATP-BINDING PROTEIN"/>
    <property type="match status" value="1"/>
</dbReference>
<dbReference type="Gene3D" id="3.40.50.300">
    <property type="entry name" value="P-loop containing nucleotide triphosphate hydrolases"/>
    <property type="match status" value="1"/>
</dbReference>
<keyword evidence="9" id="KW-0046">Antibiotic resistance</keyword>
<dbReference type="PANTHER" id="PTHR42711:SF19">
    <property type="entry name" value="DOXORUBICIN RESISTANCE ATP-BINDING PROTEIN DRRA"/>
    <property type="match status" value="1"/>
</dbReference>
<accession>A0A077KT32</accession>
<dbReference type="Pfam" id="PF13732">
    <property type="entry name" value="DrrA1-3_C"/>
    <property type="match status" value="1"/>
</dbReference>
<evidence type="ECO:0000256" key="10">
    <source>
        <dbReference type="ARBA" id="ARBA00049985"/>
    </source>
</evidence>
<dbReference type="FunFam" id="3.40.50.300:FF:000589">
    <property type="entry name" value="ABC transporter, ATP-binding subunit"/>
    <property type="match status" value="1"/>
</dbReference>
<evidence type="ECO:0000256" key="6">
    <source>
        <dbReference type="ARBA" id="ARBA00022840"/>
    </source>
</evidence>
<dbReference type="GO" id="GO:0043215">
    <property type="term" value="P:daunorubicin transport"/>
    <property type="evidence" value="ECO:0007669"/>
    <property type="project" value="InterPro"/>
</dbReference>
<keyword evidence="7" id="KW-1278">Translocase</keyword>
<dbReference type="InterPro" id="IPR027417">
    <property type="entry name" value="P-loop_NTPase"/>
</dbReference>
<evidence type="ECO:0000256" key="8">
    <source>
        <dbReference type="ARBA" id="ARBA00023136"/>
    </source>
</evidence>
<proteinExistence type="inferred from homology"/>
<dbReference type="GO" id="GO:0046677">
    <property type="term" value="P:response to antibiotic"/>
    <property type="evidence" value="ECO:0007669"/>
    <property type="project" value="UniProtKB-KW"/>
</dbReference>
<evidence type="ECO:0000256" key="1">
    <source>
        <dbReference type="ARBA" id="ARBA00004413"/>
    </source>
</evidence>
<dbReference type="GO" id="GO:1900753">
    <property type="term" value="P:doxorubicin transport"/>
    <property type="evidence" value="ECO:0007669"/>
    <property type="project" value="InterPro"/>
</dbReference>
<dbReference type="PROSITE" id="PS50893">
    <property type="entry name" value="ABC_TRANSPORTER_2"/>
    <property type="match status" value="1"/>
</dbReference>
<dbReference type="InterPro" id="IPR025302">
    <property type="entry name" value="DrrA1/2-like_C"/>
</dbReference>
<organism evidence="12">
    <name type="scientific">Streptomyces sp. ML694-90F3</name>
    <dbReference type="NCBI Taxonomy" id="1265536"/>
    <lineage>
        <taxon>Bacteria</taxon>
        <taxon>Bacillati</taxon>
        <taxon>Actinomycetota</taxon>
        <taxon>Actinomycetes</taxon>
        <taxon>Kitasatosporales</taxon>
        <taxon>Streptomycetaceae</taxon>
        <taxon>Streptomyces</taxon>
    </lineage>
</organism>
<dbReference type="SUPFAM" id="SSF52540">
    <property type="entry name" value="P-loop containing nucleoside triphosphate hydrolases"/>
    <property type="match status" value="1"/>
</dbReference>
<dbReference type="InterPro" id="IPR005894">
    <property type="entry name" value="DrrA"/>
</dbReference>
<evidence type="ECO:0000256" key="5">
    <source>
        <dbReference type="ARBA" id="ARBA00022741"/>
    </source>
</evidence>
<protein>
    <recommendedName>
        <fullName evidence="2">ABC-type xenobiotic transporter</fullName>
        <ecNumber evidence="2">7.6.2.2</ecNumber>
    </recommendedName>
</protein>